<accession>A0A4R0PMY2</accession>
<comment type="caution">
    <text evidence="1">The sequence shown here is derived from an EMBL/GenBank/DDBJ whole genome shotgun (WGS) entry which is preliminary data.</text>
</comment>
<dbReference type="RefSeq" id="WP_131533512.1">
    <property type="nucleotide sequence ID" value="NZ_SJSO01000023.1"/>
</dbReference>
<evidence type="ECO:0000313" key="1">
    <source>
        <dbReference type="EMBL" id="TCD18945.1"/>
    </source>
</evidence>
<organism evidence="1 2">
    <name type="scientific">Pedobacter psychrodurus</name>
    <dbReference type="NCBI Taxonomy" id="2530456"/>
    <lineage>
        <taxon>Bacteria</taxon>
        <taxon>Pseudomonadati</taxon>
        <taxon>Bacteroidota</taxon>
        <taxon>Sphingobacteriia</taxon>
        <taxon>Sphingobacteriales</taxon>
        <taxon>Sphingobacteriaceae</taxon>
        <taxon>Pedobacter</taxon>
    </lineage>
</organism>
<dbReference type="Proteomes" id="UP000293925">
    <property type="component" value="Unassembled WGS sequence"/>
</dbReference>
<dbReference type="AlphaFoldDB" id="A0A4R0PMY2"/>
<evidence type="ECO:0000313" key="2">
    <source>
        <dbReference type="Proteomes" id="UP000293925"/>
    </source>
</evidence>
<proteinExistence type="predicted"/>
<name>A0A4R0PMY2_9SPHI</name>
<evidence type="ECO:0008006" key="3">
    <source>
        <dbReference type="Google" id="ProtNLM"/>
    </source>
</evidence>
<gene>
    <name evidence="1" type="ORF">EZ456_20835</name>
</gene>
<dbReference type="EMBL" id="SJSO01000023">
    <property type="protein sequence ID" value="TCD18945.1"/>
    <property type="molecule type" value="Genomic_DNA"/>
</dbReference>
<sequence length="292" mass="34175">MKNIALLVGNHFNDLGTGVTWTNLLNKITDFCGVSQQIVFHDKKPFPLLYEEIFLSALQRNGRIEEKALKIFIAEQVAKITQNEIHEAIRALQPAHVMTTNYDYSLQGIAPAKNLGIVNETLYSIFRKNECDRTTYWHLHGESNYPLSINLGYEHYCGQLQNMRNYVVNGTSYQSRLVKKDPLEKRLAEKGSLAIQSWIDLFFTHDVHIFGLGLDFVENDLWWLLTYRARSKFYKNKIQIKNKIYYYIPKDYVSSSQYKLDLFKANNVEIVQLPMPSKLEYYRSVIQYIHEI</sequence>
<protein>
    <recommendedName>
        <fullName evidence="3">SIR2-like domain-containing protein</fullName>
    </recommendedName>
</protein>
<dbReference type="OrthoDB" id="198887at2"/>
<keyword evidence="2" id="KW-1185">Reference proteome</keyword>
<reference evidence="1 2" key="1">
    <citation type="submission" date="2019-02" db="EMBL/GenBank/DDBJ databases">
        <title>Pedobacter sp. RP-3-21 sp. nov., isolated from Arctic soil.</title>
        <authorList>
            <person name="Dahal R.H."/>
        </authorList>
    </citation>
    <scope>NUCLEOTIDE SEQUENCE [LARGE SCALE GENOMIC DNA]</scope>
    <source>
        <strain evidence="1 2">RP-3-21</strain>
    </source>
</reference>